<evidence type="ECO:0000256" key="1">
    <source>
        <dbReference type="SAM" id="Coils"/>
    </source>
</evidence>
<organism evidence="2 3">
    <name type="scientific">Diversispora epigaea</name>
    <dbReference type="NCBI Taxonomy" id="1348612"/>
    <lineage>
        <taxon>Eukaryota</taxon>
        <taxon>Fungi</taxon>
        <taxon>Fungi incertae sedis</taxon>
        <taxon>Mucoromycota</taxon>
        <taxon>Glomeromycotina</taxon>
        <taxon>Glomeromycetes</taxon>
        <taxon>Diversisporales</taxon>
        <taxon>Diversisporaceae</taxon>
        <taxon>Diversispora</taxon>
    </lineage>
</organism>
<feature type="coiled-coil region" evidence="1">
    <location>
        <begin position="5"/>
        <end position="60"/>
    </location>
</feature>
<keyword evidence="1" id="KW-0175">Coiled coil</keyword>
<dbReference type="EMBL" id="PQFF01000320">
    <property type="protein sequence ID" value="RHZ60879.1"/>
    <property type="molecule type" value="Genomic_DNA"/>
</dbReference>
<dbReference type="Proteomes" id="UP000266861">
    <property type="component" value="Unassembled WGS sequence"/>
</dbReference>
<keyword evidence="3" id="KW-1185">Reference proteome</keyword>
<name>A0A397HDI2_9GLOM</name>
<protein>
    <submittedName>
        <fullName evidence="2">Uncharacterized protein</fullName>
    </submittedName>
</protein>
<gene>
    <name evidence="2" type="ORF">Glove_350g88</name>
</gene>
<comment type="caution">
    <text evidence="2">The sequence shown here is derived from an EMBL/GenBank/DDBJ whole genome shotgun (WGS) entry which is preliminary data.</text>
</comment>
<evidence type="ECO:0000313" key="3">
    <source>
        <dbReference type="Proteomes" id="UP000266861"/>
    </source>
</evidence>
<evidence type="ECO:0000313" key="2">
    <source>
        <dbReference type="EMBL" id="RHZ60879.1"/>
    </source>
</evidence>
<dbReference type="AlphaFoldDB" id="A0A397HDI2"/>
<accession>A0A397HDI2</accession>
<sequence>MEACILDLNLLIKKLQQDIRNQQFELLEISEKLSNAYNYINEIQNLYQEQRVKMEILKNQWDTRYSNQQKRINAIIEIALIERENIFGDIESLIRNSSRFSLDNLMNYTPQNWLNGRNQVLVKFIETLTCNDRDNLIYEKIFKRAVAVDAIYGSRHRKYVSEINLLASAIKYSLARSKTIINIDNHITNIKQFAIRQGYRTENQLKFFKKCGDHHKAWDSICNIYRRAMALELLWPYVKNQSNPSVEAIVNYRKAVRTNHSLLKSAARRAFSPIWSARRHPIYRLIEIADEEQLMKLHPDIRNIIETNCTISRSGFFNQHQGLDAILEEVNKALKTLIPPVPQLHHWKIAARNCKRFFKIRENFFKSIGYNEIQTSAPRTRPEFTLECQKFRAYVRKLDYLNPIVTKPLKSLGGEFELSTQLKNLSNLAKKNRQEYIIEVFYKKSTIPLFKSIPITLQEENAEKNELNMTRIEILHKIESLLEQMNDSVRKKYCKIGSKKKNELIEILQEIRNLKYIDKEINYDCIENE</sequence>
<dbReference type="OrthoDB" id="6155048at2759"/>
<reference evidence="2 3" key="1">
    <citation type="submission" date="2018-08" db="EMBL/GenBank/DDBJ databases">
        <title>Genome and evolution of the arbuscular mycorrhizal fungus Diversispora epigaea (formerly Glomus versiforme) and its bacterial endosymbionts.</title>
        <authorList>
            <person name="Sun X."/>
            <person name="Fei Z."/>
            <person name="Harrison M."/>
        </authorList>
    </citation>
    <scope>NUCLEOTIDE SEQUENCE [LARGE SCALE GENOMIC DNA]</scope>
    <source>
        <strain evidence="2 3">IT104</strain>
    </source>
</reference>
<proteinExistence type="predicted"/>